<keyword evidence="2 4" id="KW-0863">Zinc-finger</keyword>
<dbReference type="InterPro" id="IPR049548">
    <property type="entry name" value="Sina-like_RING"/>
</dbReference>
<dbReference type="SUPFAM" id="SSF50156">
    <property type="entry name" value="PDZ domain-like"/>
    <property type="match status" value="1"/>
</dbReference>
<dbReference type="Proteomes" id="UP000078200">
    <property type="component" value="Unassembled WGS sequence"/>
</dbReference>
<dbReference type="SUPFAM" id="SSF57850">
    <property type="entry name" value="RING/U-box"/>
    <property type="match status" value="1"/>
</dbReference>
<reference evidence="6" key="1">
    <citation type="submission" date="2020-05" db="UniProtKB">
        <authorList>
            <consortium name="EnsemblMetazoa"/>
        </authorList>
    </citation>
    <scope>IDENTIFICATION</scope>
    <source>
        <strain evidence="6">TTRI</strain>
    </source>
</reference>
<dbReference type="PANTHER" id="PTHR45877">
    <property type="entry name" value="E3 UBIQUITIN-PROTEIN LIGASE SIAH2"/>
    <property type="match status" value="1"/>
</dbReference>
<dbReference type="InterPro" id="IPR036034">
    <property type="entry name" value="PDZ_sf"/>
</dbReference>
<evidence type="ECO:0000256" key="4">
    <source>
        <dbReference type="PROSITE-ProRule" id="PRU00175"/>
    </source>
</evidence>
<accession>A0A1A9UZV6</accession>
<feature type="domain" description="RING-type" evidence="5">
    <location>
        <begin position="293"/>
        <end position="328"/>
    </location>
</feature>
<dbReference type="GO" id="GO:0008270">
    <property type="term" value="F:zinc ion binding"/>
    <property type="evidence" value="ECO:0007669"/>
    <property type="project" value="UniProtKB-KW"/>
</dbReference>
<dbReference type="InterPro" id="IPR001841">
    <property type="entry name" value="Znf_RING"/>
</dbReference>
<keyword evidence="3" id="KW-0862">Zinc</keyword>
<evidence type="ECO:0000313" key="6">
    <source>
        <dbReference type="EnsemblMetazoa" id="GAUT021187-PA"/>
    </source>
</evidence>
<dbReference type="Gene3D" id="3.30.40.10">
    <property type="entry name" value="Zinc/RING finger domain, C3HC4 (zinc finger)"/>
    <property type="match status" value="1"/>
</dbReference>
<dbReference type="GO" id="GO:0031624">
    <property type="term" value="F:ubiquitin conjugating enzyme binding"/>
    <property type="evidence" value="ECO:0007669"/>
    <property type="project" value="TreeGrafter"/>
</dbReference>
<dbReference type="PANTHER" id="PTHR45877:SF2">
    <property type="entry name" value="E3 UBIQUITIN-PROTEIN LIGASE SINA-RELATED"/>
    <property type="match status" value="1"/>
</dbReference>
<evidence type="ECO:0000256" key="1">
    <source>
        <dbReference type="ARBA" id="ARBA00022723"/>
    </source>
</evidence>
<dbReference type="Gene3D" id="2.30.42.10">
    <property type="match status" value="1"/>
</dbReference>
<evidence type="ECO:0000259" key="5">
    <source>
        <dbReference type="PROSITE" id="PS50089"/>
    </source>
</evidence>
<dbReference type="VEuPathDB" id="VectorBase:GAUT021187"/>
<dbReference type="PROSITE" id="PS50089">
    <property type="entry name" value="ZF_RING_2"/>
    <property type="match status" value="1"/>
</dbReference>
<evidence type="ECO:0000256" key="3">
    <source>
        <dbReference type="ARBA" id="ARBA00022833"/>
    </source>
</evidence>
<evidence type="ECO:0000313" key="7">
    <source>
        <dbReference type="Proteomes" id="UP000078200"/>
    </source>
</evidence>
<proteinExistence type="predicted"/>
<dbReference type="InterPro" id="IPR004162">
    <property type="entry name" value="SINA-like_animal"/>
</dbReference>
<organism evidence="6 7">
    <name type="scientific">Glossina austeni</name>
    <name type="common">Savannah tsetse fly</name>
    <dbReference type="NCBI Taxonomy" id="7395"/>
    <lineage>
        <taxon>Eukaryota</taxon>
        <taxon>Metazoa</taxon>
        <taxon>Ecdysozoa</taxon>
        <taxon>Arthropoda</taxon>
        <taxon>Hexapoda</taxon>
        <taxon>Insecta</taxon>
        <taxon>Pterygota</taxon>
        <taxon>Neoptera</taxon>
        <taxon>Endopterygota</taxon>
        <taxon>Diptera</taxon>
        <taxon>Brachycera</taxon>
        <taxon>Muscomorpha</taxon>
        <taxon>Hippoboscoidea</taxon>
        <taxon>Glossinidae</taxon>
        <taxon>Glossina</taxon>
    </lineage>
</organism>
<dbReference type="GO" id="GO:0005737">
    <property type="term" value="C:cytoplasm"/>
    <property type="evidence" value="ECO:0007669"/>
    <property type="project" value="TreeGrafter"/>
</dbReference>
<dbReference type="GO" id="GO:0043161">
    <property type="term" value="P:proteasome-mediated ubiquitin-dependent protein catabolic process"/>
    <property type="evidence" value="ECO:0007669"/>
    <property type="project" value="TreeGrafter"/>
</dbReference>
<dbReference type="GO" id="GO:0061630">
    <property type="term" value="F:ubiquitin protein ligase activity"/>
    <property type="evidence" value="ECO:0007669"/>
    <property type="project" value="TreeGrafter"/>
</dbReference>
<dbReference type="InterPro" id="IPR013083">
    <property type="entry name" value="Znf_RING/FYVE/PHD"/>
</dbReference>
<dbReference type="EnsemblMetazoa" id="GAUT021187-RA">
    <property type="protein sequence ID" value="GAUT021187-PA"/>
    <property type="gene ID" value="GAUT021187"/>
</dbReference>
<dbReference type="STRING" id="7395.A0A1A9UZV6"/>
<keyword evidence="7" id="KW-1185">Reference proteome</keyword>
<dbReference type="Pfam" id="PF21362">
    <property type="entry name" value="Sina_RING"/>
    <property type="match status" value="1"/>
</dbReference>
<name>A0A1A9UZV6_GLOAU</name>
<keyword evidence="1" id="KW-0479">Metal-binding</keyword>
<protein>
    <recommendedName>
        <fullName evidence="5">RING-type domain-containing protein</fullName>
    </recommendedName>
</protein>
<sequence>MNISLSPLCWRLAKHQAVFNTYSTFRSVPRKSYLIGIIEFPLSRKVVVVSFSQFLTHSSYSVLWSQQLTIESMLVKEDVELLSIKLKSDKDLDNEVKYAQRSCKGTSSTISATNAANDWEKPKEDDLTDSENHSESFVRLLKIPKTPNGSCGFHLTRTKWDPYPWVKFTDDCNNNLFEVSGVDDFAPAKQCGLKAGDCVLEITIKFSFDLHENRCLDAKDEKKVNGFDVLGLRIAKIAKLAKTTEHYITLLLWSNNCNKCTDADAESLCAAPMPRSMQRLALIVQEILNIIECPVCRDTITPPAMQCQNGHLVCLACRIRAKNCPICRGFYTPRPALIAEQIFTTISSAFNFLRNENKMREKLFGRHMHQRQTIKETLSLHRTKHKSVKCDNTLTESNTLRCHPTIKDKFLIELMLNREREYSTDSFSMSGNANTTLPSMVTMPITTMTTTTTTTTAMSRRQSNGTSKQSKDLISLVALNTNQLHSFTTTTTTNHTLNYDRQESNNVEQYDKSKANNKFNINHDLSTPSFAFWQADSICNSSPLLYVGCRRPRTVSVALEKPRKISQSFSQSVIILQVDFGGDDSDANVVVENDYTANRAIIDNARKEEKPLENEVMREKSGEVGEFVVDIHAALLLASNSECVDYMLETRLNGNNSIMVAVTETEMQTSLLANGQQQKQ</sequence>
<dbReference type="AlphaFoldDB" id="A0A1A9UZV6"/>
<evidence type="ECO:0000256" key="2">
    <source>
        <dbReference type="ARBA" id="ARBA00022771"/>
    </source>
</evidence>